<evidence type="ECO:0000313" key="5">
    <source>
        <dbReference type="Proteomes" id="UP000005824"/>
    </source>
</evidence>
<dbReference type="Proteomes" id="UP000005824">
    <property type="component" value="Unassembled WGS sequence"/>
</dbReference>
<evidence type="ECO:0000256" key="1">
    <source>
        <dbReference type="ARBA" id="ARBA00022801"/>
    </source>
</evidence>
<dbReference type="InterPro" id="IPR029058">
    <property type="entry name" value="AB_hydrolase_fold"/>
</dbReference>
<comment type="caution">
    <text evidence="4">The sequence shown here is derived from an EMBL/GenBank/DDBJ whole genome shotgun (WGS) entry which is preliminary data.</text>
</comment>
<dbReference type="PANTHER" id="PTHR48081">
    <property type="entry name" value="AB HYDROLASE SUPERFAMILY PROTEIN C4A8.06C"/>
    <property type="match status" value="1"/>
</dbReference>
<dbReference type="SUPFAM" id="SSF53474">
    <property type="entry name" value="alpha/beta-Hydrolases"/>
    <property type="match status" value="1"/>
</dbReference>
<gene>
    <name evidence="4" type="ORF">CfE428DRAFT_4816</name>
</gene>
<evidence type="ECO:0000313" key="4">
    <source>
        <dbReference type="EMBL" id="EDY17777.1"/>
    </source>
</evidence>
<evidence type="ECO:0000256" key="2">
    <source>
        <dbReference type="SAM" id="SignalP"/>
    </source>
</evidence>
<dbReference type="PANTHER" id="PTHR48081:SF6">
    <property type="entry name" value="PEPTIDASE S9 PROLYL OLIGOPEPTIDASE CATALYTIC DOMAIN-CONTAINING PROTEIN"/>
    <property type="match status" value="1"/>
</dbReference>
<name>B4D7C6_9BACT</name>
<dbReference type="InParanoid" id="B4D7C6"/>
<keyword evidence="5" id="KW-1185">Reference proteome</keyword>
<dbReference type="Gene3D" id="3.40.50.1820">
    <property type="entry name" value="alpha/beta hydrolase"/>
    <property type="match status" value="1"/>
</dbReference>
<dbReference type="GO" id="GO:0016787">
    <property type="term" value="F:hydrolase activity"/>
    <property type="evidence" value="ECO:0007669"/>
    <property type="project" value="UniProtKB-KW"/>
</dbReference>
<protein>
    <submittedName>
        <fullName evidence="4">Alpha/beta hydrolase</fullName>
    </submittedName>
</protein>
<dbReference type="Pfam" id="PF20434">
    <property type="entry name" value="BD-FAE"/>
    <property type="match status" value="1"/>
</dbReference>
<proteinExistence type="predicted"/>
<sequence>MFKNAGFVLWNSSSVAKGLSLLVAALVAMLPRMVAADEEAAKPEPLSLWKGHAPVGDGTFDTEDAEITVYRAPHPNGAAMVICPGGGYARLVMGAEGDGIAHWLNQHGVGGIVLKYRLPKGRHMVPLLDAQRALRTVRLHSAEWGMDAHRIGIIGFSAGGHLASTADTHFDAGDAKASDPVDRVSCRPDFAILVYPVITFGEKGHLGSRNNLLGSNPTPELVDQFSNEKQVTAETPPTFLAHAVDDKVVPVENSRMFFEALQAHKVPAKLLELPSGGHGLNGYKGPSWDAWQIQSMEWLAEQKMIPKDTAVQH</sequence>
<dbReference type="InterPro" id="IPR050300">
    <property type="entry name" value="GDXG_lipolytic_enzyme"/>
</dbReference>
<feature type="domain" description="BD-FAE-like" evidence="3">
    <location>
        <begin position="106"/>
        <end position="261"/>
    </location>
</feature>
<dbReference type="eggNOG" id="COG0657">
    <property type="taxonomic scope" value="Bacteria"/>
</dbReference>
<dbReference type="AlphaFoldDB" id="B4D7C6"/>
<dbReference type="InterPro" id="IPR049492">
    <property type="entry name" value="BD-FAE-like_dom"/>
</dbReference>
<feature type="signal peptide" evidence="2">
    <location>
        <begin position="1"/>
        <end position="36"/>
    </location>
</feature>
<feature type="chain" id="PRO_5002800612" evidence="2">
    <location>
        <begin position="37"/>
        <end position="313"/>
    </location>
</feature>
<keyword evidence="2" id="KW-0732">Signal</keyword>
<accession>B4D7C6</accession>
<reference evidence="4 5" key="1">
    <citation type="journal article" date="2011" name="J. Bacteriol.">
        <title>Genome sequence of Chthoniobacter flavus Ellin428, an aerobic heterotrophic soil bacterium.</title>
        <authorList>
            <person name="Kant R."/>
            <person name="van Passel M.W."/>
            <person name="Palva A."/>
            <person name="Lucas S."/>
            <person name="Lapidus A."/>
            <person name="Glavina Del Rio T."/>
            <person name="Dalin E."/>
            <person name="Tice H."/>
            <person name="Bruce D."/>
            <person name="Goodwin L."/>
            <person name="Pitluck S."/>
            <person name="Larimer F.W."/>
            <person name="Land M.L."/>
            <person name="Hauser L."/>
            <person name="Sangwan P."/>
            <person name="de Vos W.M."/>
            <person name="Janssen P.H."/>
            <person name="Smidt H."/>
        </authorList>
    </citation>
    <scope>NUCLEOTIDE SEQUENCE [LARGE SCALE GENOMIC DNA]</scope>
    <source>
        <strain evidence="4 5">Ellin428</strain>
    </source>
</reference>
<dbReference type="STRING" id="497964.CfE428DRAFT_4816"/>
<dbReference type="RefSeq" id="WP_006982137.1">
    <property type="nucleotide sequence ID" value="NZ_ABVL01000017.1"/>
</dbReference>
<organism evidence="4 5">
    <name type="scientific">Chthoniobacter flavus Ellin428</name>
    <dbReference type="NCBI Taxonomy" id="497964"/>
    <lineage>
        <taxon>Bacteria</taxon>
        <taxon>Pseudomonadati</taxon>
        <taxon>Verrucomicrobiota</taxon>
        <taxon>Spartobacteria</taxon>
        <taxon>Chthoniobacterales</taxon>
        <taxon>Chthoniobacteraceae</taxon>
        <taxon>Chthoniobacter</taxon>
    </lineage>
</organism>
<dbReference type="EMBL" id="ABVL01000017">
    <property type="protein sequence ID" value="EDY17777.1"/>
    <property type="molecule type" value="Genomic_DNA"/>
</dbReference>
<keyword evidence="1 4" id="KW-0378">Hydrolase</keyword>
<evidence type="ECO:0000259" key="3">
    <source>
        <dbReference type="Pfam" id="PF20434"/>
    </source>
</evidence>